<evidence type="ECO:0000256" key="6">
    <source>
        <dbReference type="ARBA" id="ARBA00025192"/>
    </source>
</evidence>
<accession>A0A4S3JX59</accession>
<evidence type="ECO:0000256" key="1">
    <source>
        <dbReference type="ARBA" id="ARBA00000966"/>
    </source>
</evidence>
<dbReference type="SUPFAM" id="SSF51445">
    <property type="entry name" value="(Trans)glycosidases"/>
    <property type="match status" value="1"/>
</dbReference>
<dbReference type="Proteomes" id="UP000308092">
    <property type="component" value="Unassembled WGS sequence"/>
</dbReference>
<dbReference type="EC" id="3.2.1.4" evidence="3"/>
<reference evidence="9 10" key="1">
    <citation type="submission" date="2019-03" db="EMBL/GenBank/DDBJ databases">
        <title>The genome sequence of a newly discovered highly antifungal drug resistant Aspergillus species, Aspergillus tanneri NIH 1004.</title>
        <authorList>
            <person name="Mounaud S."/>
            <person name="Singh I."/>
            <person name="Joardar V."/>
            <person name="Pakala S."/>
            <person name="Pakala S."/>
            <person name="Venepally P."/>
            <person name="Hoover J."/>
            <person name="Nierman W."/>
            <person name="Chung J."/>
            <person name="Losada L."/>
        </authorList>
    </citation>
    <scope>NUCLEOTIDE SEQUENCE [LARGE SCALE GENOMIC DNA]</scope>
    <source>
        <strain evidence="9 10">NIH1004</strain>
    </source>
</reference>
<proteinExistence type="inferred from homology"/>
<dbReference type="InterPro" id="IPR001547">
    <property type="entry name" value="Glyco_hydro_5"/>
</dbReference>
<dbReference type="Gene3D" id="3.20.20.80">
    <property type="entry name" value="Glycosidases"/>
    <property type="match status" value="1"/>
</dbReference>
<evidence type="ECO:0000313" key="10">
    <source>
        <dbReference type="Proteomes" id="UP000308092"/>
    </source>
</evidence>
<comment type="catalytic activity">
    <reaction evidence="1">
        <text>Endohydrolysis of (1-&gt;4)-beta-D-glucosidic linkages in cellulose, lichenin and cereal beta-D-glucans.</text>
        <dbReference type="EC" id="3.2.1.4"/>
    </reaction>
</comment>
<dbReference type="STRING" id="1220188.A0A4S3JX59"/>
<evidence type="ECO:0000256" key="4">
    <source>
        <dbReference type="ARBA" id="ARBA00022801"/>
    </source>
</evidence>
<evidence type="ECO:0000256" key="7">
    <source>
        <dbReference type="RuleBase" id="RU361153"/>
    </source>
</evidence>
<evidence type="ECO:0000256" key="5">
    <source>
        <dbReference type="ARBA" id="ARBA00023295"/>
    </source>
</evidence>
<dbReference type="VEuPathDB" id="FungiDB:EYZ11_000518"/>
<keyword evidence="4 7" id="KW-0378">Hydrolase</keyword>
<dbReference type="PANTHER" id="PTHR34142:SF1">
    <property type="entry name" value="GLYCOSIDE HYDROLASE FAMILY 5 DOMAIN-CONTAINING PROTEIN"/>
    <property type="match status" value="1"/>
</dbReference>
<evidence type="ECO:0000256" key="2">
    <source>
        <dbReference type="ARBA" id="ARBA00005641"/>
    </source>
</evidence>
<dbReference type="InterPro" id="IPR017853">
    <property type="entry name" value="GH"/>
</dbReference>
<dbReference type="PANTHER" id="PTHR34142">
    <property type="entry name" value="ENDO-BETA-1,4-GLUCANASE A"/>
    <property type="match status" value="1"/>
</dbReference>
<name>A0A4S3JX59_9EURO</name>
<comment type="function">
    <text evidence="6">Has endoglucanase activity on substrates containing beta-1,4 glycosidic bonds, like in carboxymethylcellulose (CMC), hydroxyethylcellulose (HEC) and beta-glucan. Involved in the degradation of complex natural cellulosic substrates.</text>
</comment>
<dbReference type="GO" id="GO:0008810">
    <property type="term" value="F:cellulase activity"/>
    <property type="evidence" value="ECO:0007669"/>
    <property type="project" value="UniProtKB-EC"/>
</dbReference>
<evidence type="ECO:0000256" key="3">
    <source>
        <dbReference type="ARBA" id="ARBA00012601"/>
    </source>
</evidence>
<evidence type="ECO:0000259" key="8">
    <source>
        <dbReference type="Pfam" id="PF00150"/>
    </source>
</evidence>
<dbReference type="EMBL" id="SOSA01000007">
    <property type="protein sequence ID" value="THD00066.1"/>
    <property type="molecule type" value="Genomic_DNA"/>
</dbReference>
<dbReference type="GO" id="GO:0009251">
    <property type="term" value="P:glucan catabolic process"/>
    <property type="evidence" value="ECO:0007669"/>
    <property type="project" value="TreeGrafter"/>
</dbReference>
<dbReference type="Pfam" id="PF00150">
    <property type="entry name" value="Cellulase"/>
    <property type="match status" value="1"/>
</dbReference>
<dbReference type="AlphaFoldDB" id="A0A4S3JX59"/>
<sequence>MEHNYARYCCVVIGQPSLNLPGAPRKVTDEHFVDLWTKLADHYKDNPNLIFELMNEPCGLSATIWAETMTKAIRGIQSKAPSHRILIAGPLAATVVTFELRSTPALLPLLDLATYPGQIIFGMHQYFDILNGGTKDCLTWILFEPFFKTATDNLRKHKATAMLTEFGGGPNDACAKIIDKMLTFFDANSDVWVGWTAWSNMYGDQVISRNSSSEYYALTKVMDKYAPLK</sequence>
<evidence type="ECO:0000313" key="9">
    <source>
        <dbReference type="EMBL" id="THD00066.1"/>
    </source>
</evidence>
<protein>
    <recommendedName>
        <fullName evidence="3">cellulase</fullName>
        <ecNumber evidence="3">3.2.1.4</ecNumber>
    </recommendedName>
</protein>
<keyword evidence="10" id="KW-1185">Reference proteome</keyword>
<gene>
    <name evidence="9" type="ORF">EYZ11_000518</name>
</gene>
<organism evidence="9 10">
    <name type="scientific">Aspergillus tanneri</name>
    <dbReference type="NCBI Taxonomy" id="1220188"/>
    <lineage>
        <taxon>Eukaryota</taxon>
        <taxon>Fungi</taxon>
        <taxon>Dikarya</taxon>
        <taxon>Ascomycota</taxon>
        <taxon>Pezizomycotina</taxon>
        <taxon>Eurotiomycetes</taxon>
        <taxon>Eurotiomycetidae</taxon>
        <taxon>Eurotiales</taxon>
        <taxon>Aspergillaceae</taxon>
        <taxon>Aspergillus</taxon>
        <taxon>Aspergillus subgen. Circumdati</taxon>
    </lineage>
</organism>
<keyword evidence="5 7" id="KW-0326">Glycosidase</keyword>
<comment type="similarity">
    <text evidence="2 7">Belongs to the glycosyl hydrolase 5 (cellulase A) family.</text>
</comment>
<comment type="caution">
    <text evidence="9">The sequence shown here is derived from an EMBL/GenBank/DDBJ whole genome shotgun (WGS) entry which is preliminary data.</text>
</comment>
<feature type="domain" description="Glycoside hydrolase family 5" evidence="8">
    <location>
        <begin position="28"/>
        <end position="200"/>
    </location>
</feature>